<protein>
    <recommendedName>
        <fullName evidence="3">DOMON-like domain-containing protein</fullName>
    </recommendedName>
</protein>
<name>A0ABY4A810_9BURK</name>
<sequence length="193" mass="21870">MPDTAPTSQQSANIVLVPCPVPWIVLPCMSGITLFHFEDDEPECTVVLGGGRLTANGRFDSRRIEITFSACVESRFRFLGDEYELRDEGFTLDSPAERFFAADPANYLAWQRQTWQRDGLCPESGFWVALEPLEIDPHARRRRHHYVVAGRNGYIELFAEAYSWKEWIWKDVNREDVPASSPVVATGSSGDIT</sequence>
<gene>
    <name evidence="1" type="ORF">INH39_04075</name>
</gene>
<proteinExistence type="predicted"/>
<keyword evidence="2" id="KW-1185">Reference proteome</keyword>
<dbReference type="RefSeq" id="WP_243492125.1">
    <property type="nucleotide sequence ID" value="NZ_CP063361.1"/>
</dbReference>
<dbReference type="EMBL" id="CP063361">
    <property type="protein sequence ID" value="UOD30921.1"/>
    <property type="molecule type" value="Genomic_DNA"/>
</dbReference>
<evidence type="ECO:0000313" key="1">
    <source>
        <dbReference type="EMBL" id="UOD30921.1"/>
    </source>
</evidence>
<organism evidence="1 2">
    <name type="scientific">Massilia violaceinigra</name>
    <dbReference type="NCBI Taxonomy" id="2045208"/>
    <lineage>
        <taxon>Bacteria</taxon>
        <taxon>Pseudomonadati</taxon>
        <taxon>Pseudomonadota</taxon>
        <taxon>Betaproteobacteria</taxon>
        <taxon>Burkholderiales</taxon>
        <taxon>Oxalobacteraceae</taxon>
        <taxon>Telluria group</taxon>
        <taxon>Massilia</taxon>
    </lineage>
</organism>
<accession>A0ABY4A810</accession>
<reference evidence="1 2" key="1">
    <citation type="submission" date="2020-10" db="EMBL/GenBank/DDBJ databases">
        <title>Genome analysis of Massilia species.</title>
        <authorList>
            <person name="Jung D.-H."/>
        </authorList>
    </citation>
    <scope>NUCLEOTIDE SEQUENCE [LARGE SCALE GENOMIC DNA]</scope>
    <source>
        <strain evidence="2">sipir</strain>
    </source>
</reference>
<dbReference type="Proteomes" id="UP000831532">
    <property type="component" value="Chromosome"/>
</dbReference>
<evidence type="ECO:0008006" key="3">
    <source>
        <dbReference type="Google" id="ProtNLM"/>
    </source>
</evidence>
<evidence type="ECO:0000313" key="2">
    <source>
        <dbReference type="Proteomes" id="UP000831532"/>
    </source>
</evidence>